<keyword evidence="4" id="KW-0812">Transmembrane</keyword>
<evidence type="ECO:0000313" key="6">
    <source>
        <dbReference type="EMBL" id="GAA0877572.1"/>
    </source>
</evidence>
<evidence type="ECO:0000256" key="4">
    <source>
        <dbReference type="SAM" id="Phobius"/>
    </source>
</evidence>
<protein>
    <recommendedName>
        <fullName evidence="5">DJ-1/PfpI domain-containing protein</fullName>
    </recommendedName>
</protein>
<dbReference type="InterPro" id="IPR050325">
    <property type="entry name" value="Prot/Nucl_acid_deglycase"/>
</dbReference>
<dbReference type="EMBL" id="BAAAFI010000002">
    <property type="protein sequence ID" value="GAA0877572.1"/>
    <property type="molecule type" value="Genomic_DNA"/>
</dbReference>
<dbReference type="PANTHER" id="PTHR48094:SF11">
    <property type="entry name" value="GLUTATHIONE-INDEPENDENT GLYOXALASE HSP31-RELATED"/>
    <property type="match status" value="1"/>
</dbReference>
<keyword evidence="4" id="KW-0472">Membrane</keyword>
<dbReference type="InterPro" id="IPR002818">
    <property type="entry name" value="DJ-1/PfpI"/>
</dbReference>
<feature type="domain" description="DJ-1/PfpI" evidence="5">
    <location>
        <begin position="83"/>
        <end position="282"/>
    </location>
</feature>
<keyword evidence="4" id="KW-1133">Transmembrane helix</keyword>
<evidence type="ECO:0000259" key="5">
    <source>
        <dbReference type="Pfam" id="PF01965"/>
    </source>
</evidence>
<keyword evidence="2" id="KW-0456">Lyase</keyword>
<evidence type="ECO:0000256" key="3">
    <source>
        <dbReference type="ARBA" id="ARBA00038493"/>
    </source>
</evidence>
<proteinExistence type="inferred from homology"/>
<dbReference type="InterPro" id="IPR029062">
    <property type="entry name" value="Class_I_gatase-like"/>
</dbReference>
<comment type="similarity">
    <text evidence="3">Belongs to the peptidase C56 family. HSP31-like subfamily.</text>
</comment>
<keyword evidence="1" id="KW-0346">Stress response</keyword>
<dbReference type="CDD" id="cd03141">
    <property type="entry name" value="GATase1_Hsp31_like"/>
    <property type="match status" value="1"/>
</dbReference>
<dbReference type="PANTHER" id="PTHR48094">
    <property type="entry name" value="PROTEIN/NUCLEIC ACID DEGLYCASE DJ-1-RELATED"/>
    <property type="match status" value="1"/>
</dbReference>
<evidence type="ECO:0000313" key="7">
    <source>
        <dbReference type="Proteomes" id="UP001500469"/>
    </source>
</evidence>
<evidence type="ECO:0000256" key="1">
    <source>
        <dbReference type="ARBA" id="ARBA00023016"/>
    </source>
</evidence>
<gene>
    <name evidence="6" type="ORF">GCM10009119_05400</name>
</gene>
<keyword evidence="7" id="KW-1185">Reference proteome</keyword>
<feature type="transmembrane region" description="Helical" evidence="4">
    <location>
        <begin position="12"/>
        <end position="30"/>
    </location>
</feature>
<dbReference type="Gene3D" id="3.40.50.880">
    <property type="match status" value="1"/>
</dbReference>
<comment type="caution">
    <text evidence="6">The sequence shown here is derived from an EMBL/GenBank/DDBJ whole genome shotgun (WGS) entry which is preliminary data.</text>
</comment>
<organism evidence="6 7">
    <name type="scientific">Algoriphagus jejuensis</name>
    <dbReference type="NCBI Taxonomy" id="419934"/>
    <lineage>
        <taxon>Bacteria</taxon>
        <taxon>Pseudomonadati</taxon>
        <taxon>Bacteroidota</taxon>
        <taxon>Cytophagia</taxon>
        <taxon>Cytophagales</taxon>
        <taxon>Cyclobacteriaceae</taxon>
        <taxon>Algoriphagus</taxon>
    </lineage>
</organism>
<accession>A0ABN1MVX6</accession>
<dbReference type="SUPFAM" id="SSF52317">
    <property type="entry name" value="Class I glutamine amidotransferase-like"/>
    <property type="match status" value="1"/>
</dbReference>
<dbReference type="Pfam" id="PF01965">
    <property type="entry name" value="DJ-1_PfpI"/>
    <property type="match status" value="1"/>
</dbReference>
<evidence type="ECO:0000256" key="2">
    <source>
        <dbReference type="ARBA" id="ARBA00023239"/>
    </source>
</evidence>
<name>A0ABN1MVX6_9BACT</name>
<dbReference type="RefSeq" id="WP_343848268.1">
    <property type="nucleotide sequence ID" value="NZ_BAAAFI010000002.1"/>
</dbReference>
<dbReference type="Proteomes" id="UP001500469">
    <property type="component" value="Unassembled WGS sequence"/>
</dbReference>
<reference evidence="6 7" key="1">
    <citation type="journal article" date="2019" name="Int. J. Syst. Evol. Microbiol.">
        <title>The Global Catalogue of Microorganisms (GCM) 10K type strain sequencing project: providing services to taxonomists for standard genome sequencing and annotation.</title>
        <authorList>
            <consortium name="The Broad Institute Genomics Platform"/>
            <consortium name="The Broad Institute Genome Sequencing Center for Infectious Disease"/>
            <person name="Wu L."/>
            <person name="Ma J."/>
        </authorList>
    </citation>
    <scope>NUCLEOTIDE SEQUENCE [LARGE SCALE GENOMIC DNA]</scope>
    <source>
        <strain evidence="6 7">JCM 16112</strain>
    </source>
</reference>
<sequence length="365" mass="40224">MSRLKKVVKWSLITLAGLVALVAGFGWWFISLLPSADTSSENPKDTLAGSLPYLTNSPVEKRGKILAVVTSTGSFEGTDKKTGYELTELSQAYYVFLANGFEMDIASPRGGEPPMVLDDDDMESYDYAFLNDTSAQRKLRSTIPMDSVQLAVYEGIYFVGGKGVMFDFPDHEGIQHAVKLYHEQDKVIGAVCHGPAAFVNVKLADGTPFLKDKRVCSFTNREELFLIKNARELLPFLLQDKLTERGAVFAEGALYLENVIVDGNLVTGQNPWSTWATAEAMVTQLGYEPKERQKTASENAVRILAVYENKGYGDAKLVIEELSSAEKQEISRQLIAMHALVAVMQGELKKGLGIIGLLRYTKSLS</sequence>